<feature type="transmembrane region" description="Helical" evidence="14">
    <location>
        <begin position="263"/>
        <end position="283"/>
    </location>
</feature>
<evidence type="ECO:0000259" key="15">
    <source>
        <dbReference type="PROSITE" id="PS50922"/>
    </source>
</evidence>
<keyword evidence="7" id="KW-0256">Endoplasmic reticulum</keyword>
<dbReference type="SMART" id="SM00724">
    <property type="entry name" value="TLC"/>
    <property type="match status" value="1"/>
</dbReference>
<dbReference type="GO" id="GO:0005789">
    <property type="term" value="C:endoplasmic reticulum membrane"/>
    <property type="evidence" value="ECO:0007669"/>
    <property type="project" value="UniProtKB-SubCell"/>
</dbReference>
<evidence type="ECO:0000313" key="17">
    <source>
        <dbReference type="Proteomes" id="UP000008711"/>
    </source>
</evidence>
<reference evidence="16 17" key="1">
    <citation type="journal article" date="2007" name="Nature">
        <title>Evolution of genes and genomes on the Drosophila phylogeny.</title>
        <authorList>
            <consortium name="Drosophila 12 Genomes Consortium"/>
            <person name="Clark A.G."/>
            <person name="Eisen M.B."/>
            <person name="Smith D.R."/>
            <person name="Bergman C.M."/>
            <person name="Oliver B."/>
            <person name="Markow T.A."/>
            <person name="Kaufman T.C."/>
            <person name="Kellis M."/>
            <person name="Gelbart W."/>
            <person name="Iyer V.N."/>
            <person name="Pollard D.A."/>
            <person name="Sackton T.B."/>
            <person name="Larracuente A.M."/>
            <person name="Singh N.D."/>
            <person name="Abad J.P."/>
            <person name="Abt D.N."/>
            <person name="Adryan B."/>
            <person name="Aguade M."/>
            <person name="Akashi H."/>
            <person name="Anderson W.W."/>
            <person name="Aquadro C.F."/>
            <person name="Ardell D.H."/>
            <person name="Arguello R."/>
            <person name="Artieri C.G."/>
            <person name="Barbash D.A."/>
            <person name="Barker D."/>
            <person name="Barsanti P."/>
            <person name="Batterham P."/>
            <person name="Batzoglou S."/>
            <person name="Begun D."/>
            <person name="Bhutkar A."/>
            <person name="Blanco E."/>
            <person name="Bosak S.A."/>
            <person name="Bradley R.K."/>
            <person name="Brand A.D."/>
            <person name="Brent M.R."/>
            <person name="Brooks A.N."/>
            <person name="Brown R.H."/>
            <person name="Butlin R.K."/>
            <person name="Caggese C."/>
            <person name="Calvi B.R."/>
            <person name="Bernardo de Carvalho A."/>
            <person name="Caspi A."/>
            <person name="Castrezana S."/>
            <person name="Celniker S.E."/>
            <person name="Chang J.L."/>
            <person name="Chapple C."/>
            <person name="Chatterji S."/>
            <person name="Chinwalla A."/>
            <person name="Civetta A."/>
            <person name="Clifton S.W."/>
            <person name="Comeron J.M."/>
            <person name="Costello J.C."/>
            <person name="Coyne J.A."/>
            <person name="Daub J."/>
            <person name="David R.G."/>
            <person name="Delcher A.L."/>
            <person name="Delehaunty K."/>
            <person name="Do C.B."/>
            <person name="Ebling H."/>
            <person name="Edwards K."/>
            <person name="Eickbush T."/>
            <person name="Evans J.D."/>
            <person name="Filipski A."/>
            <person name="Findeiss S."/>
            <person name="Freyhult E."/>
            <person name="Fulton L."/>
            <person name="Fulton R."/>
            <person name="Garcia A.C."/>
            <person name="Gardiner A."/>
            <person name="Garfield D.A."/>
            <person name="Garvin B.E."/>
            <person name="Gibson G."/>
            <person name="Gilbert D."/>
            <person name="Gnerre S."/>
            <person name="Godfrey J."/>
            <person name="Good R."/>
            <person name="Gotea V."/>
            <person name="Gravely B."/>
            <person name="Greenberg A.J."/>
            <person name="Griffiths-Jones S."/>
            <person name="Gross S."/>
            <person name="Guigo R."/>
            <person name="Gustafson E.A."/>
            <person name="Haerty W."/>
            <person name="Hahn M.W."/>
            <person name="Halligan D.L."/>
            <person name="Halpern A.L."/>
            <person name="Halter G.M."/>
            <person name="Han M.V."/>
            <person name="Heger A."/>
            <person name="Hillier L."/>
            <person name="Hinrichs A.S."/>
            <person name="Holmes I."/>
            <person name="Hoskins R.A."/>
            <person name="Hubisz M.J."/>
            <person name="Hultmark D."/>
            <person name="Huntley M.A."/>
            <person name="Jaffe D.B."/>
            <person name="Jagadeeshan S."/>
            <person name="Jeck W.R."/>
            <person name="Johnson J."/>
            <person name="Jones C.D."/>
            <person name="Jordan W.C."/>
            <person name="Karpen G.H."/>
            <person name="Kataoka E."/>
            <person name="Keightley P.D."/>
            <person name="Kheradpour P."/>
            <person name="Kirkness E.F."/>
            <person name="Koerich L.B."/>
            <person name="Kristiansen K."/>
            <person name="Kudrna D."/>
            <person name="Kulathinal R.J."/>
            <person name="Kumar S."/>
            <person name="Kwok R."/>
            <person name="Lander E."/>
            <person name="Langley C.H."/>
            <person name="Lapoint R."/>
            <person name="Lazzaro B.P."/>
            <person name="Lee S.J."/>
            <person name="Levesque L."/>
            <person name="Li R."/>
            <person name="Lin C.F."/>
            <person name="Lin M.F."/>
            <person name="Lindblad-Toh K."/>
            <person name="Llopart A."/>
            <person name="Long M."/>
            <person name="Low L."/>
            <person name="Lozovsky E."/>
            <person name="Lu J."/>
            <person name="Luo M."/>
            <person name="Machado C.A."/>
            <person name="Makalowski W."/>
            <person name="Marzo M."/>
            <person name="Matsuda M."/>
            <person name="Matzkin L."/>
            <person name="McAllister B."/>
            <person name="McBride C.S."/>
            <person name="McKernan B."/>
            <person name="McKernan K."/>
            <person name="Mendez-Lago M."/>
            <person name="Minx P."/>
            <person name="Mollenhauer M.U."/>
            <person name="Montooth K."/>
            <person name="Mount S.M."/>
            <person name="Mu X."/>
            <person name="Myers E."/>
            <person name="Negre B."/>
            <person name="Newfeld S."/>
            <person name="Nielsen R."/>
            <person name="Noor M.A."/>
            <person name="O'Grady P."/>
            <person name="Pachter L."/>
            <person name="Papaceit M."/>
            <person name="Parisi M.J."/>
            <person name="Parisi M."/>
            <person name="Parts L."/>
            <person name="Pedersen J.S."/>
            <person name="Pesole G."/>
            <person name="Phillippy A.M."/>
            <person name="Ponting C.P."/>
            <person name="Pop M."/>
            <person name="Porcelli D."/>
            <person name="Powell J.R."/>
            <person name="Prohaska S."/>
            <person name="Pruitt K."/>
            <person name="Puig M."/>
            <person name="Quesneville H."/>
            <person name="Ram K.R."/>
            <person name="Rand D."/>
            <person name="Rasmussen M.D."/>
            <person name="Reed L.K."/>
            <person name="Reenan R."/>
            <person name="Reily A."/>
            <person name="Remington K.A."/>
            <person name="Rieger T.T."/>
            <person name="Ritchie M.G."/>
            <person name="Robin C."/>
            <person name="Rogers Y.H."/>
            <person name="Rohde C."/>
            <person name="Rozas J."/>
            <person name="Rubenfield M.J."/>
            <person name="Ruiz A."/>
            <person name="Russo S."/>
            <person name="Salzberg S.L."/>
            <person name="Sanchez-Gracia A."/>
            <person name="Saranga D.J."/>
            <person name="Sato H."/>
            <person name="Schaeffer S.W."/>
            <person name="Schatz M.C."/>
            <person name="Schlenke T."/>
            <person name="Schwartz R."/>
            <person name="Segarra C."/>
            <person name="Singh R.S."/>
            <person name="Sirot L."/>
            <person name="Sirota M."/>
            <person name="Sisneros N.B."/>
            <person name="Smith C.D."/>
            <person name="Smith T.F."/>
            <person name="Spieth J."/>
            <person name="Stage D.E."/>
            <person name="Stark A."/>
            <person name="Stephan W."/>
            <person name="Strausberg R.L."/>
            <person name="Strempel S."/>
            <person name="Sturgill D."/>
            <person name="Sutton G."/>
            <person name="Sutton G.G."/>
            <person name="Tao W."/>
            <person name="Teichmann S."/>
            <person name="Tobari Y.N."/>
            <person name="Tomimura Y."/>
            <person name="Tsolas J.M."/>
            <person name="Valente V.L."/>
            <person name="Venter E."/>
            <person name="Venter J.C."/>
            <person name="Vicario S."/>
            <person name="Vieira F.G."/>
            <person name="Vilella A.J."/>
            <person name="Villasante A."/>
            <person name="Walenz B."/>
            <person name="Wang J."/>
            <person name="Wasserman M."/>
            <person name="Watts T."/>
            <person name="Wilson D."/>
            <person name="Wilson R.K."/>
            <person name="Wing R.A."/>
            <person name="Wolfner M.F."/>
            <person name="Wong A."/>
            <person name="Wong G.K."/>
            <person name="Wu C.I."/>
            <person name="Wu G."/>
            <person name="Yamamoto D."/>
            <person name="Yang H.P."/>
            <person name="Yang S.P."/>
            <person name="Yorke J.A."/>
            <person name="Yoshida K."/>
            <person name="Zdobnov E."/>
            <person name="Zhang P."/>
            <person name="Zhang Y."/>
            <person name="Zimin A.V."/>
            <person name="Baldwin J."/>
            <person name="Abdouelleil A."/>
            <person name="Abdulkadir J."/>
            <person name="Abebe A."/>
            <person name="Abera B."/>
            <person name="Abreu J."/>
            <person name="Acer S.C."/>
            <person name="Aftuck L."/>
            <person name="Alexander A."/>
            <person name="An P."/>
            <person name="Anderson E."/>
            <person name="Anderson S."/>
            <person name="Arachi H."/>
            <person name="Azer M."/>
            <person name="Bachantsang P."/>
            <person name="Barry A."/>
            <person name="Bayul T."/>
            <person name="Berlin A."/>
            <person name="Bessette D."/>
            <person name="Bloom T."/>
            <person name="Blye J."/>
            <person name="Boguslavskiy L."/>
            <person name="Bonnet C."/>
            <person name="Boukhgalter B."/>
            <person name="Bourzgui I."/>
            <person name="Brown A."/>
            <person name="Cahill P."/>
            <person name="Channer S."/>
            <person name="Cheshatsang Y."/>
            <person name="Chuda L."/>
            <person name="Citroen M."/>
            <person name="Collymore A."/>
            <person name="Cooke P."/>
            <person name="Costello M."/>
            <person name="D'Aco K."/>
            <person name="Daza R."/>
            <person name="De Haan G."/>
            <person name="DeGray S."/>
            <person name="DeMaso C."/>
            <person name="Dhargay N."/>
            <person name="Dooley K."/>
            <person name="Dooley E."/>
            <person name="Doricent M."/>
            <person name="Dorje P."/>
            <person name="Dorjee K."/>
            <person name="Dupes A."/>
            <person name="Elong R."/>
            <person name="Falk J."/>
            <person name="Farina A."/>
            <person name="Faro S."/>
            <person name="Ferguson D."/>
            <person name="Fisher S."/>
            <person name="Foley C.D."/>
            <person name="Franke A."/>
            <person name="Friedrich D."/>
            <person name="Gadbois L."/>
            <person name="Gearin G."/>
            <person name="Gearin C.R."/>
            <person name="Giannoukos G."/>
            <person name="Goode T."/>
            <person name="Graham J."/>
            <person name="Grandbois E."/>
            <person name="Grewal S."/>
            <person name="Gyaltsen K."/>
            <person name="Hafez N."/>
            <person name="Hagos B."/>
            <person name="Hall J."/>
            <person name="Henson C."/>
            <person name="Hollinger A."/>
            <person name="Honan T."/>
            <person name="Huard M.D."/>
            <person name="Hughes L."/>
            <person name="Hurhula B."/>
            <person name="Husby M.E."/>
            <person name="Kamat A."/>
            <person name="Kanga B."/>
            <person name="Kashin S."/>
            <person name="Khazanovich D."/>
            <person name="Kisner P."/>
            <person name="Lance K."/>
            <person name="Lara M."/>
            <person name="Lee W."/>
            <person name="Lennon N."/>
            <person name="Letendre F."/>
            <person name="LeVine R."/>
            <person name="Lipovsky A."/>
            <person name="Liu X."/>
            <person name="Liu J."/>
            <person name="Liu S."/>
            <person name="Lokyitsang T."/>
            <person name="Lokyitsang Y."/>
            <person name="Lubonja R."/>
            <person name="Lui A."/>
            <person name="MacDonald P."/>
            <person name="Magnisalis V."/>
            <person name="Maru K."/>
            <person name="Matthews C."/>
            <person name="McCusker W."/>
            <person name="McDonough S."/>
            <person name="Mehta T."/>
            <person name="Meldrim J."/>
            <person name="Meneus L."/>
            <person name="Mihai O."/>
            <person name="Mihalev A."/>
            <person name="Mihova T."/>
            <person name="Mittelman R."/>
            <person name="Mlenga V."/>
            <person name="Montmayeur A."/>
            <person name="Mulrain L."/>
            <person name="Navidi A."/>
            <person name="Naylor J."/>
            <person name="Negash T."/>
            <person name="Nguyen T."/>
            <person name="Nguyen N."/>
            <person name="Nicol R."/>
            <person name="Norbu C."/>
            <person name="Norbu N."/>
            <person name="Novod N."/>
            <person name="O'Neill B."/>
            <person name="Osman S."/>
            <person name="Markiewicz E."/>
            <person name="Oyono O.L."/>
            <person name="Patti C."/>
            <person name="Phunkhang P."/>
            <person name="Pierre F."/>
            <person name="Priest M."/>
            <person name="Raghuraman S."/>
            <person name="Rege F."/>
            <person name="Reyes R."/>
            <person name="Rise C."/>
            <person name="Rogov P."/>
            <person name="Ross K."/>
            <person name="Ryan E."/>
            <person name="Settipalli S."/>
            <person name="Shea T."/>
            <person name="Sherpa N."/>
            <person name="Shi L."/>
            <person name="Shih D."/>
            <person name="Sparrow T."/>
            <person name="Spaulding J."/>
            <person name="Stalker J."/>
            <person name="Stange-Thomann N."/>
            <person name="Stavropoulos S."/>
            <person name="Stone C."/>
            <person name="Strader C."/>
            <person name="Tesfaye S."/>
            <person name="Thomson T."/>
            <person name="Thoulutsang Y."/>
            <person name="Thoulutsang D."/>
            <person name="Topham K."/>
            <person name="Topping I."/>
            <person name="Tsamla T."/>
            <person name="Vassiliev H."/>
            <person name="Vo A."/>
            <person name="Wangchuk T."/>
            <person name="Wangdi T."/>
            <person name="Weiand M."/>
            <person name="Wilkinson J."/>
            <person name="Wilson A."/>
            <person name="Yadav S."/>
            <person name="Young G."/>
            <person name="Yu Q."/>
            <person name="Zembek L."/>
            <person name="Zhong D."/>
            <person name="Zimmer A."/>
            <person name="Zwirko Z."/>
            <person name="Jaffe D.B."/>
            <person name="Alvarez P."/>
            <person name="Brockman W."/>
            <person name="Butler J."/>
            <person name="Chin C."/>
            <person name="Gnerre S."/>
            <person name="Grabherr M."/>
            <person name="Kleber M."/>
            <person name="Mauceli E."/>
            <person name="MacCallum I."/>
        </authorList>
    </citation>
    <scope>NUCLEOTIDE SEQUENCE [LARGE SCALE GENOMIC DNA]</scope>
    <source>
        <strain evidence="16 17">TSC#14021-0224.01</strain>
    </source>
</reference>
<keyword evidence="10 12" id="KW-0472">Membrane</keyword>
<name>B3NXQ1_DROER</name>
<dbReference type="Pfam" id="PF03798">
    <property type="entry name" value="TRAM_LAG1_CLN8"/>
    <property type="match status" value="1"/>
</dbReference>
<dbReference type="OMA" id="FTESTWR"/>
<dbReference type="AlphaFoldDB" id="B3NXQ1"/>
<dbReference type="PANTHER" id="PTHR12560">
    <property type="entry name" value="LONGEVITY ASSURANCE FACTOR 1 LAG1"/>
    <property type="match status" value="1"/>
</dbReference>
<feature type="region of interest" description="Disordered" evidence="13">
    <location>
        <begin position="343"/>
        <end position="425"/>
    </location>
</feature>
<keyword evidence="17" id="KW-1185">Reference proteome</keyword>
<reference evidence="16 17" key="2">
    <citation type="journal article" date="2008" name="Bioinformatics">
        <title>Assembly reconciliation.</title>
        <authorList>
            <person name="Zimin A.V."/>
            <person name="Smith D.R."/>
            <person name="Sutton G."/>
            <person name="Yorke J.A."/>
        </authorList>
    </citation>
    <scope>NUCLEOTIDE SEQUENCE [LARGE SCALE GENOMIC DNA]</scope>
    <source>
        <strain evidence="16 17">TSC#14021-0224.01</strain>
    </source>
</reference>
<dbReference type="CDD" id="cd00086">
    <property type="entry name" value="homeodomain"/>
    <property type="match status" value="1"/>
</dbReference>
<dbReference type="FunFam" id="1.10.10.60:FF:000020">
    <property type="entry name" value="Ceramide synthase 5"/>
    <property type="match status" value="1"/>
</dbReference>
<accession>B3NXQ1</accession>
<evidence type="ECO:0000256" key="3">
    <source>
        <dbReference type="ARBA" id="ARBA00004760"/>
    </source>
</evidence>
<dbReference type="GO" id="GO:0046513">
    <property type="term" value="P:ceramide biosynthetic process"/>
    <property type="evidence" value="ECO:0007669"/>
    <property type="project" value="EnsemblMetazoa"/>
</dbReference>
<feature type="transmembrane region" description="Helical" evidence="14">
    <location>
        <begin position="183"/>
        <end position="202"/>
    </location>
</feature>
<dbReference type="HOGENOM" id="CLU_028277_1_0_1"/>
<evidence type="ECO:0000256" key="14">
    <source>
        <dbReference type="SAM" id="Phobius"/>
    </source>
</evidence>
<protein>
    <recommendedName>
        <fullName evidence="15">TLC domain-containing protein</fullName>
    </recommendedName>
</protein>
<evidence type="ECO:0000256" key="10">
    <source>
        <dbReference type="ARBA" id="ARBA00023136"/>
    </source>
</evidence>
<dbReference type="InterPro" id="IPR016439">
    <property type="entry name" value="Lag1/Lac1-like"/>
</dbReference>
<evidence type="ECO:0000256" key="12">
    <source>
        <dbReference type="PROSITE-ProRule" id="PRU00205"/>
    </source>
</evidence>
<dbReference type="UniPathway" id="UPA00222"/>
<evidence type="ECO:0000256" key="7">
    <source>
        <dbReference type="ARBA" id="ARBA00022824"/>
    </source>
</evidence>
<dbReference type="GO" id="GO:0050995">
    <property type="term" value="P:negative regulation of lipid catabolic process"/>
    <property type="evidence" value="ECO:0007669"/>
    <property type="project" value="EnsemblMetazoa"/>
</dbReference>
<dbReference type="GO" id="GO:0032933">
    <property type="term" value="P:SREBP signaling pathway"/>
    <property type="evidence" value="ECO:0007669"/>
    <property type="project" value="EnsemblMetazoa"/>
</dbReference>
<comment type="pathway">
    <text evidence="3">Lipid metabolism; sphingolipid metabolism.</text>
</comment>
<dbReference type="InterPro" id="IPR006634">
    <property type="entry name" value="TLC-dom"/>
</dbReference>
<feature type="transmembrane region" description="Helical" evidence="14">
    <location>
        <begin position="143"/>
        <end position="163"/>
    </location>
</feature>
<evidence type="ECO:0000256" key="2">
    <source>
        <dbReference type="ARBA" id="ARBA00004477"/>
    </source>
</evidence>
<dbReference type="PIRSF" id="PIRSF005225">
    <property type="entry name" value="LAG1_LAC1"/>
    <property type="match status" value="1"/>
</dbReference>
<evidence type="ECO:0000256" key="6">
    <source>
        <dbReference type="ARBA" id="ARBA00022692"/>
    </source>
</evidence>
<feature type="domain" description="TLC" evidence="15">
    <location>
        <begin position="134"/>
        <end position="334"/>
    </location>
</feature>
<feature type="transmembrane region" description="Helical" evidence="14">
    <location>
        <begin position="303"/>
        <end position="326"/>
    </location>
</feature>
<dbReference type="InterPro" id="IPR001356">
    <property type="entry name" value="HD"/>
</dbReference>
<dbReference type="InterPro" id="IPR009057">
    <property type="entry name" value="Homeodomain-like_sf"/>
</dbReference>
<comment type="pathway">
    <text evidence="4">Sphingolipid metabolism.</text>
</comment>
<evidence type="ECO:0000313" key="16">
    <source>
        <dbReference type="EMBL" id="EDV47352.1"/>
    </source>
</evidence>
<evidence type="ECO:0000256" key="11">
    <source>
        <dbReference type="ARBA" id="ARBA00049036"/>
    </source>
</evidence>
<feature type="compositionally biased region" description="Low complexity" evidence="13">
    <location>
        <begin position="391"/>
        <end position="401"/>
    </location>
</feature>
<sequence length="425" mass="48511">MNIVNQISNAFWSTHIWLPPNTTWADIAPGSRPDVVHANYKDLIWPIPFAAVVMLARYTLERFWISPVGKSLGIRSSRPKKAANVPILEAAYAKSTRLNQKWLAPLSKQTDMSKRQIDRWWRLRRAQDKPSTLVKFCENTWRCIYYLYSFIFGVIVLWDKPWFWDVKSCWYGYPHQSISNDIWWYYMISMSFYWSLTGTQFFDVKRKDFWQMFIHHMVTLLLMSLSWVCNLHRIGSLVLVVHDCADIFLEAAKLTKYAKYQKLCDAIFAIFTVVWIVTRLGFYPRIIYSSSVEAPRILPMFPAYYIFNSLLLMLLVLHVIWTYMILKIVVDSLQKGLMSGDIRSSDSEDLTDSSENARLANGSARTKNKPSVAKSDGGAGAGAGAVTQRKTNNANNHTTEAAGGGATTAAKLDGMQVTGSESSEE</sequence>
<comment type="catalytic activity">
    <reaction evidence="11">
        <text>sphinganine + octadecanoyl-CoA = N-(octadecanoyl)-sphinganine + CoA + H(+)</text>
        <dbReference type="Rhea" id="RHEA:36547"/>
        <dbReference type="ChEBI" id="CHEBI:15378"/>
        <dbReference type="ChEBI" id="CHEBI:57287"/>
        <dbReference type="ChEBI" id="CHEBI:57394"/>
        <dbReference type="ChEBI" id="CHEBI:57817"/>
        <dbReference type="ChEBI" id="CHEBI:67033"/>
    </reaction>
    <physiologicalReaction direction="left-to-right" evidence="11">
        <dbReference type="Rhea" id="RHEA:36548"/>
    </physiologicalReaction>
</comment>
<dbReference type="Gene3D" id="1.10.10.60">
    <property type="entry name" value="Homeodomain-like"/>
    <property type="match status" value="1"/>
</dbReference>
<dbReference type="GO" id="GO:0006641">
    <property type="term" value="P:triglyceride metabolic process"/>
    <property type="evidence" value="ECO:0007669"/>
    <property type="project" value="EnsemblMetazoa"/>
</dbReference>
<dbReference type="GO" id="GO:0046889">
    <property type="term" value="P:positive regulation of lipid biosynthetic process"/>
    <property type="evidence" value="ECO:0007669"/>
    <property type="project" value="EnsemblMetazoa"/>
</dbReference>
<dbReference type="SUPFAM" id="SSF46689">
    <property type="entry name" value="Homeodomain-like"/>
    <property type="match status" value="1"/>
</dbReference>
<dbReference type="GO" id="GO:0050291">
    <property type="term" value="F:sphingosine N-acyltransferase activity"/>
    <property type="evidence" value="ECO:0007669"/>
    <property type="project" value="EnsemblMetazoa"/>
</dbReference>
<evidence type="ECO:0000256" key="1">
    <source>
        <dbReference type="ARBA" id="ARBA00004123"/>
    </source>
</evidence>
<evidence type="ECO:0000256" key="13">
    <source>
        <dbReference type="SAM" id="MobiDB-lite"/>
    </source>
</evidence>
<evidence type="ECO:0000256" key="9">
    <source>
        <dbReference type="ARBA" id="ARBA00023098"/>
    </source>
</evidence>
<comment type="subcellular location">
    <subcellularLocation>
        <location evidence="2">Endoplasmic reticulum membrane</location>
        <topology evidence="2">Multi-pass membrane protein</topology>
    </subcellularLocation>
    <subcellularLocation>
        <location evidence="1">Nucleus</location>
    </subcellularLocation>
</comment>
<organism evidence="16 17">
    <name type="scientific">Drosophila erecta</name>
    <name type="common">Fruit fly</name>
    <dbReference type="NCBI Taxonomy" id="7220"/>
    <lineage>
        <taxon>Eukaryota</taxon>
        <taxon>Metazoa</taxon>
        <taxon>Ecdysozoa</taxon>
        <taxon>Arthropoda</taxon>
        <taxon>Hexapoda</taxon>
        <taxon>Insecta</taxon>
        <taxon>Pterygota</taxon>
        <taxon>Neoptera</taxon>
        <taxon>Endopterygota</taxon>
        <taxon>Diptera</taxon>
        <taxon>Brachycera</taxon>
        <taxon>Muscomorpha</taxon>
        <taxon>Ephydroidea</taxon>
        <taxon>Drosophilidae</taxon>
        <taxon>Drosophila</taxon>
        <taxon>Sophophora</taxon>
    </lineage>
</organism>
<keyword evidence="6 12" id="KW-0812">Transmembrane</keyword>
<evidence type="ECO:0000256" key="4">
    <source>
        <dbReference type="ARBA" id="ARBA00004991"/>
    </source>
</evidence>
<dbReference type="GO" id="GO:0005637">
    <property type="term" value="C:nuclear inner membrane"/>
    <property type="evidence" value="ECO:0007669"/>
    <property type="project" value="EnsemblMetazoa"/>
</dbReference>
<dbReference type="GO" id="GO:0003677">
    <property type="term" value="F:DNA binding"/>
    <property type="evidence" value="ECO:0007669"/>
    <property type="project" value="InterPro"/>
</dbReference>
<keyword evidence="9" id="KW-0443">Lipid metabolism</keyword>
<dbReference type="OrthoDB" id="537032at2759"/>
<keyword evidence="8 14" id="KW-1133">Transmembrane helix</keyword>
<evidence type="ECO:0000256" key="5">
    <source>
        <dbReference type="ARBA" id="ARBA00022679"/>
    </source>
</evidence>
<dbReference type="eggNOG" id="KOG1607">
    <property type="taxonomic scope" value="Eukaryota"/>
</dbReference>
<dbReference type="Proteomes" id="UP000008711">
    <property type="component" value="Unassembled WGS sequence"/>
</dbReference>
<dbReference type="EMBL" id="CH954180">
    <property type="protein sequence ID" value="EDV47352.1"/>
    <property type="molecule type" value="Genomic_DNA"/>
</dbReference>
<dbReference type="PROSITE" id="PS50922">
    <property type="entry name" value="TLC"/>
    <property type="match status" value="1"/>
</dbReference>
<evidence type="ECO:0000256" key="8">
    <source>
        <dbReference type="ARBA" id="ARBA00022989"/>
    </source>
</evidence>
<dbReference type="PANTHER" id="PTHR12560:SF0">
    <property type="entry name" value="LD18904P"/>
    <property type="match status" value="1"/>
</dbReference>
<dbReference type="KEGG" id="der:6551335"/>
<gene>
    <name evidence="16" type="primary">Dere\GG17686</name>
    <name evidence="16" type="synonym">dere_GLEANR_2592</name>
    <name evidence="16" type="synonym">GG17686</name>
    <name evidence="16" type="ORF">Dere_GG17686</name>
</gene>
<dbReference type="PhylomeDB" id="B3NXQ1"/>
<proteinExistence type="predicted"/>
<keyword evidence="5" id="KW-0808">Transferase</keyword>